<evidence type="ECO:0000313" key="2">
    <source>
        <dbReference type="Proteomes" id="UP001283361"/>
    </source>
</evidence>
<reference evidence="1" key="1">
    <citation type="journal article" date="2023" name="G3 (Bethesda)">
        <title>A reference genome for the long-term kleptoplast-retaining sea slug Elysia crispata morphotype clarki.</title>
        <authorList>
            <person name="Eastman K.E."/>
            <person name="Pendleton A.L."/>
            <person name="Shaikh M.A."/>
            <person name="Suttiyut T."/>
            <person name="Ogas R."/>
            <person name="Tomko P."/>
            <person name="Gavelis G."/>
            <person name="Widhalm J.R."/>
            <person name="Wisecaver J.H."/>
        </authorList>
    </citation>
    <scope>NUCLEOTIDE SEQUENCE</scope>
    <source>
        <strain evidence="1">ECLA1</strain>
    </source>
</reference>
<evidence type="ECO:0000313" key="1">
    <source>
        <dbReference type="EMBL" id="KAK3751048.1"/>
    </source>
</evidence>
<accession>A0AAE0YM93</accession>
<dbReference type="Proteomes" id="UP001283361">
    <property type="component" value="Unassembled WGS sequence"/>
</dbReference>
<dbReference type="AlphaFoldDB" id="A0AAE0YM93"/>
<protein>
    <submittedName>
        <fullName evidence="1">Uncharacterized protein</fullName>
    </submittedName>
</protein>
<name>A0AAE0YM93_9GAST</name>
<proteinExistence type="predicted"/>
<dbReference type="EMBL" id="JAWDGP010005840">
    <property type="protein sequence ID" value="KAK3751048.1"/>
    <property type="molecule type" value="Genomic_DNA"/>
</dbReference>
<comment type="caution">
    <text evidence="1">The sequence shown here is derived from an EMBL/GenBank/DDBJ whole genome shotgun (WGS) entry which is preliminary data.</text>
</comment>
<sequence>MKKNTEARHPVSWIIFSLSRATWDCRRPGQTGETRQPGPLVDAPHASMLVIRKLVWGWLGGVEPSGYLESSPDNYFETIPMDST</sequence>
<keyword evidence="2" id="KW-1185">Reference proteome</keyword>
<gene>
    <name evidence="1" type="ORF">RRG08_044626</name>
</gene>
<organism evidence="1 2">
    <name type="scientific">Elysia crispata</name>
    <name type="common">lettuce slug</name>
    <dbReference type="NCBI Taxonomy" id="231223"/>
    <lineage>
        <taxon>Eukaryota</taxon>
        <taxon>Metazoa</taxon>
        <taxon>Spiralia</taxon>
        <taxon>Lophotrochozoa</taxon>
        <taxon>Mollusca</taxon>
        <taxon>Gastropoda</taxon>
        <taxon>Heterobranchia</taxon>
        <taxon>Euthyneura</taxon>
        <taxon>Panpulmonata</taxon>
        <taxon>Sacoglossa</taxon>
        <taxon>Placobranchoidea</taxon>
        <taxon>Plakobranchidae</taxon>
        <taxon>Elysia</taxon>
    </lineage>
</organism>